<accession>A0A6N3Z8G9</accession>
<feature type="repeat" description="TPR" evidence="1">
    <location>
        <begin position="135"/>
        <end position="168"/>
    </location>
</feature>
<organism evidence="3 4">
    <name type="scientific">Aliivibrio fischeri</name>
    <name type="common">Vibrio fischeri</name>
    <dbReference type="NCBI Taxonomy" id="668"/>
    <lineage>
        <taxon>Bacteria</taxon>
        <taxon>Pseudomonadati</taxon>
        <taxon>Pseudomonadota</taxon>
        <taxon>Gammaproteobacteria</taxon>
        <taxon>Vibrionales</taxon>
        <taxon>Vibrionaceae</taxon>
        <taxon>Aliivibrio</taxon>
    </lineage>
</organism>
<dbReference type="EMBL" id="WOBO01000027">
    <property type="protein sequence ID" value="MUK47490.1"/>
    <property type="molecule type" value="Genomic_DNA"/>
</dbReference>
<dbReference type="SUPFAM" id="SSF48452">
    <property type="entry name" value="TPR-like"/>
    <property type="match status" value="1"/>
</dbReference>
<dbReference type="Proteomes" id="UP000435323">
    <property type="component" value="Unassembled WGS sequence"/>
</dbReference>
<feature type="signal peptide" evidence="2">
    <location>
        <begin position="1"/>
        <end position="23"/>
    </location>
</feature>
<dbReference type="Gene3D" id="1.25.40.10">
    <property type="entry name" value="Tetratricopeptide repeat domain"/>
    <property type="match status" value="1"/>
</dbReference>
<evidence type="ECO:0000313" key="4">
    <source>
        <dbReference type="Proteomes" id="UP000435323"/>
    </source>
</evidence>
<evidence type="ECO:0000313" key="3">
    <source>
        <dbReference type="EMBL" id="MUK47490.1"/>
    </source>
</evidence>
<dbReference type="InterPro" id="IPR011990">
    <property type="entry name" value="TPR-like_helical_dom_sf"/>
</dbReference>
<dbReference type="AlphaFoldDB" id="A0A6N3Z8G9"/>
<gene>
    <name evidence="3" type="ORF">GNP77_19275</name>
</gene>
<comment type="caution">
    <text evidence="3">The sequence shown here is derived from an EMBL/GenBank/DDBJ whole genome shotgun (WGS) entry which is preliminary data.</text>
</comment>
<dbReference type="InterPro" id="IPR019734">
    <property type="entry name" value="TPR_rpt"/>
</dbReference>
<sequence length="180" mass="19959">MKKRILFVSAIAIQCMMTSMALANDITSQQTAENIPFEKNQLSVRLNGEQYRSAFQIDLSDPNLILTIDTDLIPEEDIDALLPELNDSEEAQVSAFNEPKSLALRIEAKEKAANGDFVGALALLNEAEALTENPAKVLSMKGSVHYKLNQVELAIVSWKKALELDPSLTEVSDIIQWLEK</sequence>
<keyword evidence="1" id="KW-0802">TPR repeat</keyword>
<dbReference type="PROSITE" id="PS50005">
    <property type="entry name" value="TPR"/>
    <property type="match status" value="1"/>
</dbReference>
<reference evidence="3 4" key="1">
    <citation type="submission" date="2019-11" db="EMBL/GenBank/DDBJ databases">
        <title>Using colonization assays and comparative genomics to discover symbiosis behaviors and factors in Vibrio fischeri.</title>
        <authorList>
            <person name="Bongrand C."/>
            <person name="Moriano-Gutierrez S."/>
            <person name="Arevalo P."/>
            <person name="Mcfall-Ngai M."/>
            <person name="Visick K."/>
            <person name="Polz M.F."/>
            <person name="Ruby E.G."/>
        </authorList>
    </citation>
    <scope>NUCLEOTIDE SEQUENCE [LARGE SCALE GENOMIC DNA]</scope>
    <source>
        <strain evidence="4">emors.3.2</strain>
    </source>
</reference>
<feature type="chain" id="PRO_5026922136" evidence="2">
    <location>
        <begin position="24"/>
        <end position="180"/>
    </location>
</feature>
<dbReference type="RefSeq" id="WP_011263081.1">
    <property type="nucleotide sequence ID" value="NZ_CAWMFT010000039.1"/>
</dbReference>
<dbReference type="SMART" id="SM00028">
    <property type="entry name" value="TPR"/>
    <property type="match status" value="2"/>
</dbReference>
<keyword evidence="2" id="KW-0732">Signal</keyword>
<dbReference type="GeneID" id="54165508"/>
<name>A0A6N3Z8G9_ALIFS</name>
<protein>
    <submittedName>
        <fullName evidence="3">Uncharacterized protein</fullName>
    </submittedName>
</protein>
<evidence type="ECO:0000256" key="1">
    <source>
        <dbReference type="PROSITE-ProRule" id="PRU00339"/>
    </source>
</evidence>
<proteinExistence type="predicted"/>
<evidence type="ECO:0000256" key="2">
    <source>
        <dbReference type="SAM" id="SignalP"/>
    </source>
</evidence>